<reference evidence="2 3" key="1">
    <citation type="journal article" date="2015" name="Antonie Van Leeuwenhoek">
        <title>Oricola cellulosilytica gen. nov., sp. nov., a cellulose-degrading bacterium of the family Phyllobacteriaceae isolated from surface seashore water, and emended descriptions of Mesorhizobium loti and Phyllobacterium myrsinacearum.</title>
        <authorList>
            <person name="Hameed A."/>
            <person name="Shahina M."/>
            <person name="Lai W.A."/>
            <person name="Lin S.Y."/>
            <person name="Young L.S."/>
            <person name="Liu Y.C."/>
            <person name="Hsu Y.H."/>
            <person name="Young C.C."/>
        </authorList>
    </citation>
    <scope>NUCLEOTIDE SEQUENCE [LARGE SCALE GENOMIC DNA]</scope>
    <source>
        <strain evidence="2 3">KCTC 52183</strain>
    </source>
</reference>
<feature type="region of interest" description="Disordered" evidence="1">
    <location>
        <begin position="73"/>
        <end position="193"/>
    </location>
</feature>
<evidence type="ECO:0000256" key="1">
    <source>
        <dbReference type="SAM" id="MobiDB-lite"/>
    </source>
</evidence>
<evidence type="ECO:0000313" key="2">
    <source>
        <dbReference type="EMBL" id="TCD10944.1"/>
    </source>
</evidence>
<feature type="compositionally biased region" description="Basic and acidic residues" evidence="1">
    <location>
        <begin position="180"/>
        <end position="193"/>
    </location>
</feature>
<dbReference type="OrthoDB" id="8456606at2"/>
<evidence type="ECO:0000313" key="3">
    <source>
        <dbReference type="Proteomes" id="UP000291301"/>
    </source>
</evidence>
<name>A0A4R0P656_9HYPH</name>
<dbReference type="AlphaFoldDB" id="A0A4R0P656"/>
<proteinExistence type="predicted"/>
<comment type="caution">
    <text evidence="2">The sequence shown here is derived from an EMBL/GenBank/DDBJ whole genome shotgun (WGS) entry which is preliminary data.</text>
</comment>
<sequence length="207" mass="22321">MRGGVFIAGSRGRKPRLAVVDAAAVDSHRRIVLVRRDDVEHLVMIGGHNDMVIERNIGISAAIGEQASIRNANHEQSTGRGQTKVKLVPENPGPGGHRPVSADREHRGRQEPVLHSSASSRPTAVEATSAVQHFAPPFVDDPSFGAKQEGEPYEVRASSRVEEPIHAPSGDLVHSPAPIAEKRTPGPRDEASLENEMEKLLAELSDK</sequence>
<keyword evidence="3" id="KW-1185">Reference proteome</keyword>
<feature type="compositionally biased region" description="Basic and acidic residues" evidence="1">
    <location>
        <begin position="148"/>
        <end position="165"/>
    </location>
</feature>
<organism evidence="2 3">
    <name type="scientific">Oricola cellulosilytica</name>
    <dbReference type="NCBI Taxonomy" id="1429082"/>
    <lineage>
        <taxon>Bacteria</taxon>
        <taxon>Pseudomonadati</taxon>
        <taxon>Pseudomonadota</taxon>
        <taxon>Alphaproteobacteria</taxon>
        <taxon>Hyphomicrobiales</taxon>
        <taxon>Ahrensiaceae</taxon>
        <taxon>Oricola</taxon>
    </lineage>
</organism>
<dbReference type="Proteomes" id="UP000291301">
    <property type="component" value="Unassembled WGS sequence"/>
</dbReference>
<gene>
    <name evidence="2" type="ORF">E0D97_17760</name>
</gene>
<accession>A0A4R0P656</accession>
<dbReference type="EMBL" id="SJST01000012">
    <property type="protein sequence ID" value="TCD10944.1"/>
    <property type="molecule type" value="Genomic_DNA"/>
</dbReference>
<dbReference type="RefSeq" id="WP_131571842.1">
    <property type="nucleotide sequence ID" value="NZ_JAINFK010000005.1"/>
</dbReference>
<feature type="compositionally biased region" description="Basic and acidic residues" evidence="1">
    <location>
        <begin position="100"/>
        <end position="112"/>
    </location>
</feature>
<protein>
    <submittedName>
        <fullName evidence="2">Uncharacterized protein</fullName>
    </submittedName>
</protein>